<dbReference type="RefSeq" id="XP_056552889.1">
    <property type="nucleotide sequence ID" value="XM_056700826.1"/>
</dbReference>
<dbReference type="EMBL" id="JAPZBS010000007">
    <property type="protein sequence ID" value="KAJ5368147.1"/>
    <property type="molecule type" value="Genomic_DNA"/>
</dbReference>
<reference evidence="1" key="2">
    <citation type="journal article" date="2023" name="IMA Fungus">
        <title>Comparative genomic study of the Penicillium genus elucidates a diverse pangenome and 15 lateral gene transfer events.</title>
        <authorList>
            <person name="Petersen C."/>
            <person name="Sorensen T."/>
            <person name="Nielsen M.R."/>
            <person name="Sondergaard T.E."/>
            <person name="Sorensen J.L."/>
            <person name="Fitzpatrick D.A."/>
            <person name="Frisvad J.C."/>
            <person name="Nielsen K.L."/>
        </authorList>
    </citation>
    <scope>NUCLEOTIDE SEQUENCE</scope>
    <source>
        <strain evidence="1">IBT 29864</strain>
    </source>
</reference>
<name>A0A9W9RXL9_9EURO</name>
<organism evidence="1 2">
    <name type="scientific">Penicillium cataractarum</name>
    <dbReference type="NCBI Taxonomy" id="2100454"/>
    <lineage>
        <taxon>Eukaryota</taxon>
        <taxon>Fungi</taxon>
        <taxon>Dikarya</taxon>
        <taxon>Ascomycota</taxon>
        <taxon>Pezizomycotina</taxon>
        <taxon>Eurotiomycetes</taxon>
        <taxon>Eurotiomycetidae</taxon>
        <taxon>Eurotiales</taxon>
        <taxon>Aspergillaceae</taxon>
        <taxon>Penicillium</taxon>
    </lineage>
</organism>
<accession>A0A9W9RXL9</accession>
<reference evidence="1" key="1">
    <citation type="submission" date="2022-11" db="EMBL/GenBank/DDBJ databases">
        <authorList>
            <person name="Petersen C."/>
        </authorList>
    </citation>
    <scope>NUCLEOTIDE SEQUENCE</scope>
    <source>
        <strain evidence="1">IBT 29864</strain>
    </source>
</reference>
<sequence>MIELPNLDLQLVFQNCAKGQNINSVETLERKDVRDEGGRLIHASNVKMTKILARGLKASNAESKYP</sequence>
<evidence type="ECO:0000313" key="1">
    <source>
        <dbReference type="EMBL" id="KAJ5368147.1"/>
    </source>
</evidence>
<dbReference type="GeneID" id="81440005"/>
<gene>
    <name evidence="1" type="ORF">N7496_007907</name>
</gene>
<evidence type="ECO:0000313" key="2">
    <source>
        <dbReference type="Proteomes" id="UP001147782"/>
    </source>
</evidence>
<keyword evidence="2" id="KW-1185">Reference proteome</keyword>
<comment type="caution">
    <text evidence="1">The sequence shown here is derived from an EMBL/GenBank/DDBJ whole genome shotgun (WGS) entry which is preliminary data.</text>
</comment>
<protein>
    <submittedName>
        <fullName evidence="1">Uncharacterized protein</fullName>
    </submittedName>
</protein>
<proteinExistence type="predicted"/>
<dbReference type="AlphaFoldDB" id="A0A9W9RXL9"/>
<dbReference type="Proteomes" id="UP001147782">
    <property type="component" value="Unassembled WGS sequence"/>
</dbReference>